<dbReference type="Proteomes" id="UP001597116">
    <property type="component" value="Unassembled WGS sequence"/>
</dbReference>
<comment type="caution">
    <text evidence="1">The sequence shown here is derived from an EMBL/GenBank/DDBJ whole genome shotgun (WGS) entry which is preliminary data.</text>
</comment>
<dbReference type="Pfam" id="PF14391">
    <property type="entry name" value="DUF4421"/>
    <property type="match status" value="1"/>
</dbReference>
<gene>
    <name evidence="1" type="ORF">ACFQ4C_16795</name>
</gene>
<accession>A0ABW3QJ01</accession>
<dbReference type="InterPro" id="IPR025535">
    <property type="entry name" value="DUF4421"/>
</dbReference>
<dbReference type="EMBL" id="JBHTLP010000008">
    <property type="protein sequence ID" value="MFD1142786.1"/>
    <property type="molecule type" value="Genomic_DNA"/>
</dbReference>
<evidence type="ECO:0000313" key="1">
    <source>
        <dbReference type="EMBL" id="MFD1142786.1"/>
    </source>
</evidence>
<sequence length="361" mass="41086">MKQGTTVGHALADLRHPAFSFWRLSLGTILLLLLASAAPAQDRFRPDIDSAYVRTFPGKLTGRAYISQKYTSFNLSTPTTDAPVLRFLPNAPLNLGIGATFNALTVNMAYGLSFLNKNNGKGETKNIDLQTHVYTRKWVLDGVAQFYNGYFLTPRGNAAASPELYYHRPDLRVNLVGVGIRRVFNFRRFSFRASFVQNEWQKRSAGTWLAGFQVYYGIVRGDSALVPERVRPTFPDEAVRRMRFLKLGPSAGYAYTFVYRQHWFATAALMGNLNATFSKELFENRDQIRSNVRPDLHFQVVGGYNSNRWCVTLGWINGSVMVRNPLYQYTLHTGNYRFTVARRFIAHSRLKKLVPETIKVL</sequence>
<organism evidence="1 2">
    <name type="scientific">Larkinella insperata</name>
    <dbReference type="NCBI Taxonomy" id="332158"/>
    <lineage>
        <taxon>Bacteria</taxon>
        <taxon>Pseudomonadati</taxon>
        <taxon>Bacteroidota</taxon>
        <taxon>Cytophagia</taxon>
        <taxon>Cytophagales</taxon>
        <taxon>Spirosomataceae</taxon>
        <taxon>Larkinella</taxon>
    </lineage>
</organism>
<dbReference type="RefSeq" id="WP_265993270.1">
    <property type="nucleotide sequence ID" value="NZ_CP110973.1"/>
</dbReference>
<reference evidence="2" key="1">
    <citation type="journal article" date="2019" name="Int. J. Syst. Evol. Microbiol.">
        <title>The Global Catalogue of Microorganisms (GCM) 10K type strain sequencing project: providing services to taxonomists for standard genome sequencing and annotation.</title>
        <authorList>
            <consortium name="The Broad Institute Genomics Platform"/>
            <consortium name="The Broad Institute Genome Sequencing Center for Infectious Disease"/>
            <person name="Wu L."/>
            <person name="Ma J."/>
        </authorList>
    </citation>
    <scope>NUCLEOTIDE SEQUENCE [LARGE SCALE GENOMIC DNA]</scope>
    <source>
        <strain evidence="2">CCUG 55608</strain>
    </source>
</reference>
<name>A0ABW3QJ01_9BACT</name>
<evidence type="ECO:0000313" key="2">
    <source>
        <dbReference type="Proteomes" id="UP001597116"/>
    </source>
</evidence>
<keyword evidence="2" id="KW-1185">Reference proteome</keyword>
<protein>
    <submittedName>
        <fullName evidence="1">DUF4421 domain-containing protein</fullName>
    </submittedName>
</protein>
<proteinExistence type="predicted"/>